<dbReference type="SMART" id="SM00388">
    <property type="entry name" value="HisKA"/>
    <property type="match status" value="1"/>
</dbReference>
<keyword evidence="9" id="KW-0418">Kinase</keyword>
<feature type="domain" description="HAMP" evidence="16">
    <location>
        <begin position="102"/>
        <end position="154"/>
    </location>
</feature>
<dbReference type="EC" id="2.7.13.3" evidence="3"/>
<accession>A0A318XM60</accession>
<name>A0A318XM60_9FIRM</name>
<evidence type="ECO:0000256" key="7">
    <source>
        <dbReference type="ARBA" id="ARBA00022692"/>
    </source>
</evidence>
<dbReference type="SUPFAM" id="SSF55874">
    <property type="entry name" value="ATPase domain of HSP90 chaperone/DNA topoisomerase II/histidine kinase"/>
    <property type="match status" value="1"/>
</dbReference>
<dbReference type="CDD" id="cd00082">
    <property type="entry name" value="HisKA"/>
    <property type="match status" value="1"/>
</dbReference>
<evidence type="ECO:0000256" key="12">
    <source>
        <dbReference type="ARBA" id="ARBA00023012"/>
    </source>
</evidence>
<evidence type="ECO:0000313" key="17">
    <source>
        <dbReference type="EMBL" id="PYG88827.1"/>
    </source>
</evidence>
<keyword evidence="10" id="KW-0067">ATP-binding</keyword>
<dbReference type="RefSeq" id="WP_165835506.1">
    <property type="nucleotide sequence ID" value="NZ_QKMR01000005.1"/>
</dbReference>
<dbReference type="InterPro" id="IPR036890">
    <property type="entry name" value="HATPase_C_sf"/>
</dbReference>
<proteinExistence type="predicted"/>
<sequence length="384" mass="42797">MERIKNATLKQSFFIITVSFLFVGILLGIASFIGCLVLREKLFASGNTIIEFGDTSSGSISVHAAEMQNDWPLMVLSLLQAALPILFAVVSLLAADIVFYKIKLKRPIDILKNSAERIRHQDLDFTVVKHSNDELGELSTAFETMRAELLKNNRSLWAQMEERKRLNAAFSHDLRNPVTVLKGSAKLLQKKIEQEKPTDTKIADITDLILQYSRRVETYVEAMTNAQKLEEMKYSPSLILWPAFSDNLKDSLSILCSGTDKKISFSFHGTAKQLWADRHIILNTAENLIYNAIRYAKDSVSVDIYVENTKLLLIVSDDGPGFSPLILQKGAAPFLRDDTAVGQEHFGMGLYVCRLMCEKHGGSLALENTSSGAKATAIFSLSKN</sequence>
<dbReference type="EMBL" id="QKMR01000005">
    <property type="protein sequence ID" value="PYG88827.1"/>
    <property type="molecule type" value="Genomic_DNA"/>
</dbReference>
<evidence type="ECO:0000256" key="10">
    <source>
        <dbReference type="ARBA" id="ARBA00022840"/>
    </source>
</evidence>
<dbReference type="InterPro" id="IPR036097">
    <property type="entry name" value="HisK_dim/P_sf"/>
</dbReference>
<evidence type="ECO:0000256" key="2">
    <source>
        <dbReference type="ARBA" id="ARBA00004651"/>
    </source>
</evidence>
<dbReference type="SMART" id="SM00304">
    <property type="entry name" value="HAMP"/>
    <property type="match status" value="1"/>
</dbReference>
<evidence type="ECO:0000256" key="5">
    <source>
        <dbReference type="ARBA" id="ARBA00022553"/>
    </source>
</evidence>
<organism evidence="17 18">
    <name type="scientific">Ruminiclostridium sufflavum DSM 19573</name>
    <dbReference type="NCBI Taxonomy" id="1121337"/>
    <lineage>
        <taxon>Bacteria</taxon>
        <taxon>Bacillati</taxon>
        <taxon>Bacillota</taxon>
        <taxon>Clostridia</taxon>
        <taxon>Eubacteriales</taxon>
        <taxon>Oscillospiraceae</taxon>
        <taxon>Ruminiclostridium</taxon>
    </lineage>
</organism>
<dbReference type="SMART" id="SM00387">
    <property type="entry name" value="HATPase_c"/>
    <property type="match status" value="1"/>
</dbReference>
<evidence type="ECO:0000256" key="1">
    <source>
        <dbReference type="ARBA" id="ARBA00000085"/>
    </source>
</evidence>
<keyword evidence="13 14" id="KW-0472">Membrane</keyword>
<dbReference type="InterPro" id="IPR005467">
    <property type="entry name" value="His_kinase_dom"/>
</dbReference>
<dbReference type="PROSITE" id="PS51257">
    <property type="entry name" value="PROKAR_LIPOPROTEIN"/>
    <property type="match status" value="1"/>
</dbReference>
<keyword evidence="12" id="KW-0902">Two-component regulatory system</keyword>
<dbReference type="Gene3D" id="3.30.565.10">
    <property type="entry name" value="Histidine kinase-like ATPase, C-terminal domain"/>
    <property type="match status" value="1"/>
</dbReference>
<dbReference type="Gene3D" id="1.10.287.130">
    <property type="match status" value="1"/>
</dbReference>
<evidence type="ECO:0000259" key="16">
    <source>
        <dbReference type="PROSITE" id="PS50885"/>
    </source>
</evidence>
<dbReference type="GO" id="GO:0005886">
    <property type="term" value="C:plasma membrane"/>
    <property type="evidence" value="ECO:0007669"/>
    <property type="project" value="UniProtKB-SubCell"/>
</dbReference>
<keyword evidence="8" id="KW-0547">Nucleotide-binding</keyword>
<dbReference type="PROSITE" id="PS50885">
    <property type="entry name" value="HAMP"/>
    <property type="match status" value="1"/>
</dbReference>
<dbReference type="SUPFAM" id="SSF47384">
    <property type="entry name" value="Homodimeric domain of signal transducing histidine kinase"/>
    <property type="match status" value="1"/>
</dbReference>
<keyword evidence="4" id="KW-1003">Cell membrane</keyword>
<dbReference type="GO" id="GO:0000155">
    <property type="term" value="F:phosphorelay sensor kinase activity"/>
    <property type="evidence" value="ECO:0007669"/>
    <property type="project" value="InterPro"/>
</dbReference>
<dbReference type="GO" id="GO:0005524">
    <property type="term" value="F:ATP binding"/>
    <property type="evidence" value="ECO:0007669"/>
    <property type="project" value="UniProtKB-KW"/>
</dbReference>
<comment type="catalytic activity">
    <reaction evidence="1">
        <text>ATP + protein L-histidine = ADP + protein N-phospho-L-histidine.</text>
        <dbReference type="EC" id="2.7.13.3"/>
    </reaction>
</comment>
<feature type="transmembrane region" description="Helical" evidence="14">
    <location>
        <begin position="81"/>
        <end position="102"/>
    </location>
</feature>
<keyword evidence="18" id="KW-1185">Reference proteome</keyword>
<dbReference type="InterPro" id="IPR003661">
    <property type="entry name" value="HisK_dim/P_dom"/>
</dbReference>
<feature type="domain" description="Histidine kinase" evidence="15">
    <location>
        <begin position="169"/>
        <end position="383"/>
    </location>
</feature>
<comment type="subcellular location">
    <subcellularLocation>
        <location evidence="2">Cell membrane</location>
        <topology evidence="2">Multi-pass membrane protein</topology>
    </subcellularLocation>
</comment>
<evidence type="ECO:0000256" key="3">
    <source>
        <dbReference type="ARBA" id="ARBA00012438"/>
    </source>
</evidence>
<evidence type="ECO:0000256" key="9">
    <source>
        <dbReference type="ARBA" id="ARBA00022777"/>
    </source>
</evidence>
<keyword evidence="6" id="KW-0808">Transferase</keyword>
<keyword evidence="7 14" id="KW-0812">Transmembrane</keyword>
<evidence type="ECO:0000256" key="14">
    <source>
        <dbReference type="SAM" id="Phobius"/>
    </source>
</evidence>
<evidence type="ECO:0000256" key="8">
    <source>
        <dbReference type="ARBA" id="ARBA00022741"/>
    </source>
</evidence>
<dbReference type="InterPro" id="IPR003594">
    <property type="entry name" value="HATPase_dom"/>
</dbReference>
<dbReference type="Pfam" id="PF02518">
    <property type="entry name" value="HATPase_c"/>
    <property type="match status" value="1"/>
</dbReference>
<evidence type="ECO:0000256" key="11">
    <source>
        <dbReference type="ARBA" id="ARBA00022989"/>
    </source>
</evidence>
<evidence type="ECO:0000256" key="4">
    <source>
        <dbReference type="ARBA" id="ARBA00022475"/>
    </source>
</evidence>
<reference evidence="17 18" key="1">
    <citation type="submission" date="2018-06" db="EMBL/GenBank/DDBJ databases">
        <title>Genomic Encyclopedia of Type Strains, Phase I: the one thousand microbial genomes (KMG-I) project.</title>
        <authorList>
            <person name="Kyrpides N."/>
        </authorList>
    </citation>
    <scope>NUCLEOTIDE SEQUENCE [LARGE SCALE GENOMIC DNA]</scope>
    <source>
        <strain evidence="17 18">DSM 19573</strain>
    </source>
</reference>
<evidence type="ECO:0000256" key="13">
    <source>
        <dbReference type="ARBA" id="ARBA00023136"/>
    </source>
</evidence>
<gene>
    <name evidence="17" type="ORF">LY28_01188</name>
</gene>
<dbReference type="InterPro" id="IPR050398">
    <property type="entry name" value="HssS/ArlS-like"/>
</dbReference>
<dbReference type="PROSITE" id="PS50109">
    <property type="entry name" value="HIS_KIN"/>
    <property type="match status" value="1"/>
</dbReference>
<dbReference type="SUPFAM" id="SSF158472">
    <property type="entry name" value="HAMP domain-like"/>
    <property type="match status" value="1"/>
</dbReference>
<keyword evidence="11 14" id="KW-1133">Transmembrane helix</keyword>
<comment type="caution">
    <text evidence="17">The sequence shown here is derived from an EMBL/GenBank/DDBJ whole genome shotgun (WGS) entry which is preliminary data.</text>
</comment>
<evidence type="ECO:0000256" key="6">
    <source>
        <dbReference type="ARBA" id="ARBA00022679"/>
    </source>
</evidence>
<dbReference type="PANTHER" id="PTHR45528">
    <property type="entry name" value="SENSOR HISTIDINE KINASE CPXA"/>
    <property type="match status" value="1"/>
</dbReference>
<protein>
    <recommendedName>
        <fullName evidence="3">histidine kinase</fullName>
        <ecNumber evidence="3">2.7.13.3</ecNumber>
    </recommendedName>
</protein>
<keyword evidence="5" id="KW-0597">Phosphoprotein</keyword>
<dbReference type="CDD" id="cd06225">
    <property type="entry name" value="HAMP"/>
    <property type="match status" value="1"/>
</dbReference>
<dbReference type="Gene3D" id="6.10.340.10">
    <property type="match status" value="1"/>
</dbReference>
<evidence type="ECO:0000259" key="15">
    <source>
        <dbReference type="PROSITE" id="PS50109"/>
    </source>
</evidence>
<dbReference type="PANTHER" id="PTHR45528:SF1">
    <property type="entry name" value="SENSOR HISTIDINE KINASE CPXA"/>
    <property type="match status" value="1"/>
</dbReference>
<dbReference type="Proteomes" id="UP000248132">
    <property type="component" value="Unassembled WGS sequence"/>
</dbReference>
<feature type="transmembrane region" description="Helical" evidence="14">
    <location>
        <begin position="12"/>
        <end position="33"/>
    </location>
</feature>
<dbReference type="Pfam" id="PF00512">
    <property type="entry name" value="HisKA"/>
    <property type="match status" value="1"/>
</dbReference>
<evidence type="ECO:0000313" key="18">
    <source>
        <dbReference type="Proteomes" id="UP000248132"/>
    </source>
</evidence>
<dbReference type="InterPro" id="IPR003660">
    <property type="entry name" value="HAMP_dom"/>
</dbReference>
<dbReference type="Pfam" id="PF00672">
    <property type="entry name" value="HAMP"/>
    <property type="match status" value="1"/>
</dbReference>
<dbReference type="AlphaFoldDB" id="A0A318XM60"/>